<dbReference type="Pfam" id="PF00512">
    <property type="entry name" value="HisKA"/>
    <property type="match status" value="1"/>
</dbReference>
<dbReference type="SMART" id="SM00387">
    <property type="entry name" value="HATPase_c"/>
    <property type="match status" value="1"/>
</dbReference>
<evidence type="ECO:0000259" key="8">
    <source>
        <dbReference type="PROSITE" id="PS50109"/>
    </source>
</evidence>
<evidence type="ECO:0000313" key="9">
    <source>
        <dbReference type="EMBL" id="MDY7231437.1"/>
    </source>
</evidence>
<dbReference type="InterPro" id="IPR004358">
    <property type="entry name" value="Sig_transdc_His_kin-like_C"/>
</dbReference>
<dbReference type="PANTHER" id="PTHR43711">
    <property type="entry name" value="TWO-COMPONENT HISTIDINE KINASE"/>
    <property type="match status" value="1"/>
</dbReference>
<dbReference type="CDD" id="cd00075">
    <property type="entry name" value="HATPase"/>
    <property type="match status" value="1"/>
</dbReference>
<dbReference type="CDD" id="cd00082">
    <property type="entry name" value="HisKA"/>
    <property type="match status" value="1"/>
</dbReference>
<keyword evidence="6" id="KW-0902">Two-component regulatory system</keyword>
<sequence>MWRRLLPTLVAIGIGLAVLTAGLVSLHGIFVREREEGRRALEDRRRALEQYARRALTETLREKLEAASTRLERAEADPLEEDTNLLLFRGGRQLLPRIAAPREDGATPATKLHAALEAEGPAALAAKEDEPEDPWAERLVLMGRFLAALKASERPAIESTLREWLAHRSRFVLPVAKDTAATVWLLERFQAKGNPDPVLMRLLLRDGVQGTGGSRVEGLQRVLLERRESFGREDFTFLRERIARLSELTHVDFVDFNARATAEPGARVQLSASLEEPQLRPDGWYIEPRGTSGIRGVRVNAAELVESVRGEMRERGLLEDGDRLELSRTDTPVPVSTLAVGLESPRMVAAVAELESGYRLKALLLGLSGALALALIGLAVLAHERKVRFLALRSEFVSTVSHELRTPLSAIRVMAETLERRVGGLPGAGNYPSRIISEADALGRLVENILTYNRLEKGRWEARREQVPLAELVQRVVEDAGAQNTTQVALKTEGLQGLSVPGDPELLRMLFSNLVHNACRYTTRTPVELRVEARPGGATVVYLSDNGVGIPQESWEAAFEEFRRLRREGLPARGGSGLGLAICRRIMSLHGGAIRVAASSPEGTTFELTFPSA</sequence>
<protein>
    <recommendedName>
        <fullName evidence="2">histidine kinase</fullName>
        <ecNumber evidence="2">2.7.13.3</ecNumber>
    </recommendedName>
</protein>
<feature type="domain" description="Histidine kinase" evidence="8">
    <location>
        <begin position="399"/>
        <end position="613"/>
    </location>
</feature>
<evidence type="ECO:0000256" key="5">
    <source>
        <dbReference type="ARBA" id="ARBA00022777"/>
    </source>
</evidence>
<accession>A0ABU5HDA2</accession>
<feature type="coiled-coil region" evidence="7">
    <location>
        <begin position="38"/>
        <end position="77"/>
    </location>
</feature>
<dbReference type="PRINTS" id="PR00344">
    <property type="entry name" value="BCTRLSENSOR"/>
</dbReference>
<name>A0ABU5HDA2_9BACT</name>
<evidence type="ECO:0000256" key="1">
    <source>
        <dbReference type="ARBA" id="ARBA00000085"/>
    </source>
</evidence>
<dbReference type="EMBL" id="JAXIVS010000014">
    <property type="protein sequence ID" value="MDY7231437.1"/>
    <property type="molecule type" value="Genomic_DNA"/>
</dbReference>
<keyword evidence="10" id="KW-1185">Reference proteome</keyword>
<keyword evidence="7" id="KW-0175">Coiled coil</keyword>
<dbReference type="InterPro" id="IPR050736">
    <property type="entry name" value="Sensor_HK_Regulatory"/>
</dbReference>
<keyword evidence="3" id="KW-0597">Phosphoprotein</keyword>
<evidence type="ECO:0000313" key="10">
    <source>
        <dbReference type="Proteomes" id="UP001291309"/>
    </source>
</evidence>
<keyword evidence="4" id="KW-0808">Transferase</keyword>
<gene>
    <name evidence="9" type="ORF">SYV04_33910</name>
</gene>
<dbReference type="Proteomes" id="UP001291309">
    <property type="component" value="Unassembled WGS sequence"/>
</dbReference>
<reference evidence="9 10" key="1">
    <citation type="submission" date="2023-12" db="EMBL/GenBank/DDBJ databases">
        <title>the genome sequence of Hyalangium sp. s54d21.</title>
        <authorList>
            <person name="Zhang X."/>
        </authorList>
    </citation>
    <scope>NUCLEOTIDE SEQUENCE [LARGE SCALE GENOMIC DNA]</scope>
    <source>
        <strain evidence="10">s54d21</strain>
    </source>
</reference>
<dbReference type="Pfam" id="PF02518">
    <property type="entry name" value="HATPase_c"/>
    <property type="match status" value="1"/>
</dbReference>
<comment type="caution">
    <text evidence="9">The sequence shown here is derived from an EMBL/GenBank/DDBJ whole genome shotgun (WGS) entry which is preliminary data.</text>
</comment>
<evidence type="ECO:0000256" key="6">
    <source>
        <dbReference type="ARBA" id="ARBA00023012"/>
    </source>
</evidence>
<keyword evidence="5 9" id="KW-0418">Kinase</keyword>
<dbReference type="GO" id="GO:0016301">
    <property type="term" value="F:kinase activity"/>
    <property type="evidence" value="ECO:0007669"/>
    <property type="project" value="UniProtKB-KW"/>
</dbReference>
<evidence type="ECO:0000256" key="7">
    <source>
        <dbReference type="SAM" id="Coils"/>
    </source>
</evidence>
<proteinExistence type="predicted"/>
<dbReference type="Gene3D" id="1.10.287.130">
    <property type="match status" value="1"/>
</dbReference>
<dbReference type="SUPFAM" id="SSF55874">
    <property type="entry name" value="ATPase domain of HSP90 chaperone/DNA topoisomerase II/histidine kinase"/>
    <property type="match status" value="1"/>
</dbReference>
<evidence type="ECO:0000256" key="4">
    <source>
        <dbReference type="ARBA" id="ARBA00022679"/>
    </source>
</evidence>
<dbReference type="Gene3D" id="3.30.565.10">
    <property type="entry name" value="Histidine kinase-like ATPase, C-terminal domain"/>
    <property type="match status" value="1"/>
</dbReference>
<dbReference type="PANTHER" id="PTHR43711:SF1">
    <property type="entry name" value="HISTIDINE KINASE 1"/>
    <property type="match status" value="1"/>
</dbReference>
<dbReference type="RefSeq" id="WP_321550146.1">
    <property type="nucleotide sequence ID" value="NZ_JAXIVS010000014.1"/>
</dbReference>
<dbReference type="InterPro" id="IPR036097">
    <property type="entry name" value="HisK_dim/P_sf"/>
</dbReference>
<dbReference type="EC" id="2.7.13.3" evidence="2"/>
<dbReference type="SMART" id="SM00388">
    <property type="entry name" value="HisKA"/>
    <property type="match status" value="1"/>
</dbReference>
<evidence type="ECO:0000256" key="2">
    <source>
        <dbReference type="ARBA" id="ARBA00012438"/>
    </source>
</evidence>
<comment type="catalytic activity">
    <reaction evidence="1">
        <text>ATP + protein L-histidine = ADP + protein N-phospho-L-histidine.</text>
        <dbReference type="EC" id="2.7.13.3"/>
    </reaction>
</comment>
<dbReference type="InterPro" id="IPR036890">
    <property type="entry name" value="HATPase_C_sf"/>
</dbReference>
<dbReference type="InterPro" id="IPR003661">
    <property type="entry name" value="HisK_dim/P_dom"/>
</dbReference>
<dbReference type="SUPFAM" id="SSF47384">
    <property type="entry name" value="Homodimeric domain of signal transducing histidine kinase"/>
    <property type="match status" value="1"/>
</dbReference>
<dbReference type="InterPro" id="IPR005467">
    <property type="entry name" value="His_kinase_dom"/>
</dbReference>
<evidence type="ECO:0000256" key="3">
    <source>
        <dbReference type="ARBA" id="ARBA00022553"/>
    </source>
</evidence>
<dbReference type="PROSITE" id="PS50109">
    <property type="entry name" value="HIS_KIN"/>
    <property type="match status" value="1"/>
</dbReference>
<organism evidence="9 10">
    <name type="scientific">Hyalangium rubrum</name>
    <dbReference type="NCBI Taxonomy" id="3103134"/>
    <lineage>
        <taxon>Bacteria</taxon>
        <taxon>Pseudomonadati</taxon>
        <taxon>Myxococcota</taxon>
        <taxon>Myxococcia</taxon>
        <taxon>Myxococcales</taxon>
        <taxon>Cystobacterineae</taxon>
        <taxon>Archangiaceae</taxon>
        <taxon>Hyalangium</taxon>
    </lineage>
</organism>
<dbReference type="InterPro" id="IPR003594">
    <property type="entry name" value="HATPase_dom"/>
</dbReference>